<evidence type="ECO:0000256" key="5">
    <source>
        <dbReference type="ARBA" id="ARBA00015611"/>
    </source>
</evidence>
<evidence type="ECO:0000256" key="6">
    <source>
        <dbReference type="ARBA" id="ARBA00022438"/>
    </source>
</evidence>
<accession>A0ABT0E3Y5</accession>
<gene>
    <name evidence="17" type="primary">pepN</name>
    <name evidence="17" type="ORF">MU846_02300</name>
</gene>
<dbReference type="Proteomes" id="UP001165524">
    <property type="component" value="Unassembled WGS sequence"/>
</dbReference>
<feature type="domain" description="Peptidase M1 alanyl aminopeptidase Ig-like fold" evidence="14">
    <location>
        <begin position="449"/>
        <end position="547"/>
    </location>
</feature>
<dbReference type="NCBIfam" id="TIGR02414">
    <property type="entry name" value="pepN_proteo"/>
    <property type="match status" value="1"/>
</dbReference>
<dbReference type="InterPro" id="IPR038438">
    <property type="entry name" value="PepN_Ig-like_sf"/>
</dbReference>
<keyword evidence="7" id="KW-0645">Protease</keyword>
<dbReference type="EMBL" id="JALKII010000001">
    <property type="protein sequence ID" value="MCK0536533.1"/>
    <property type="molecule type" value="Genomic_DNA"/>
</dbReference>
<evidence type="ECO:0000256" key="3">
    <source>
        <dbReference type="ARBA" id="ARBA00010136"/>
    </source>
</evidence>
<dbReference type="InterPro" id="IPR012779">
    <property type="entry name" value="Peptidase_M1_pepN"/>
</dbReference>
<dbReference type="CDD" id="cd09600">
    <property type="entry name" value="M1_APN"/>
    <property type="match status" value="1"/>
</dbReference>
<dbReference type="RefSeq" id="WP_246947834.1">
    <property type="nucleotide sequence ID" value="NZ_JALKII010000001.1"/>
</dbReference>
<dbReference type="InterPro" id="IPR045357">
    <property type="entry name" value="Aminopeptidase_N-like_N"/>
</dbReference>
<dbReference type="Gene3D" id="2.60.40.1840">
    <property type="match status" value="1"/>
</dbReference>
<evidence type="ECO:0000313" key="17">
    <source>
        <dbReference type="EMBL" id="MCK0536533.1"/>
    </source>
</evidence>
<comment type="caution">
    <text evidence="17">The sequence shown here is derived from an EMBL/GenBank/DDBJ whole genome shotgun (WGS) entry which is preliminary data.</text>
</comment>
<comment type="similarity">
    <text evidence="3">Belongs to the peptidase M1 family.</text>
</comment>
<dbReference type="Pfam" id="PF11940">
    <property type="entry name" value="DUF3458"/>
    <property type="match status" value="1"/>
</dbReference>
<protein>
    <recommendedName>
        <fullName evidence="5 12">Aminopeptidase N</fullName>
        <ecNumber evidence="4 12">3.4.11.2</ecNumber>
    </recommendedName>
</protein>
<keyword evidence="9 17" id="KW-0378">Hydrolase</keyword>
<dbReference type="InterPro" id="IPR035414">
    <property type="entry name" value="Peptidase_M1_pepN_Ig-like"/>
</dbReference>
<dbReference type="Gene3D" id="1.25.50.10">
    <property type="entry name" value="Peptidase M1, alanyl aminopeptidase, C-terminal domain"/>
    <property type="match status" value="1"/>
</dbReference>
<dbReference type="Gene3D" id="2.60.40.1730">
    <property type="entry name" value="tricorn interacting facor f3 domain"/>
    <property type="match status" value="1"/>
</dbReference>
<dbReference type="Pfam" id="PF01433">
    <property type="entry name" value="Peptidase_M1"/>
    <property type="match status" value="1"/>
</dbReference>
<dbReference type="InterPro" id="IPR037144">
    <property type="entry name" value="Peptidase_M1_pepN_C_sf"/>
</dbReference>
<dbReference type="GO" id="GO:0016285">
    <property type="term" value="F:alanyl aminopeptidase activity"/>
    <property type="evidence" value="ECO:0007669"/>
    <property type="project" value="UniProtKB-EC"/>
</dbReference>
<evidence type="ECO:0000256" key="2">
    <source>
        <dbReference type="ARBA" id="ARBA00001947"/>
    </source>
</evidence>
<comment type="catalytic activity">
    <reaction evidence="1">
        <text>Release of an N-terminal amino acid, Xaa-|-Yaa- from a peptide, amide or arylamide. Xaa is preferably Ala, but may be most amino acids including Pro (slow action). When a terminal hydrophobic residue is followed by a prolyl residue, the two may be released as an intact Xaa-Pro dipeptide.</text>
        <dbReference type="EC" id="3.4.11.2"/>
    </reaction>
</comment>
<evidence type="ECO:0000259" key="15">
    <source>
        <dbReference type="Pfam" id="PF17432"/>
    </source>
</evidence>
<dbReference type="InterPro" id="IPR014782">
    <property type="entry name" value="Peptidase_M1_dom"/>
</dbReference>
<keyword evidence="10" id="KW-0862">Zinc</keyword>
<dbReference type="SUPFAM" id="SSF63737">
    <property type="entry name" value="Leukotriene A4 hydrolase N-terminal domain"/>
    <property type="match status" value="1"/>
</dbReference>
<feature type="domain" description="Peptidase M1 membrane alanine aminopeptidase" evidence="13">
    <location>
        <begin position="231"/>
        <end position="444"/>
    </location>
</feature>
<comment type="cofactor">
    <cofactor evidence="2">
        <name>Zn(2+)</name>
        <dbReference type="ChEBI" id="CHEBI:29105"/>
    </cofactor>
</comment>
<feature type="domain" description="Peptidase M1 alanyl aminopeptidase C-terminal" evidence="15">
    <location>
        <begin position="552"/>
        <end position="876"/>
    </location>
</feature>
<evidence type="ECO:0000256" key="1">
    <source>
        <dbReference type="ARBA" id="ARBA00000098"/>
    </source>
</evidence>
<dbReference type="Pfam" id="PF17432">
    <property type="entry name" value="DUF3458_C"/>
    <property type="match status" value="1"/>
</dbReference>
<organism evidence="17 18">
    <name type="scientific">Alcanivorax quisquiliarum</name>
    <dbReference type="NCBI Taxonomy" id="2933565"/>
    <lineage>
        <taxon>Bacteria</taxon>
        <taxon>Pseudomonadati</taxon>
        <taxon>Pseudomonadota</taxon>
        <taxon>Gammaproteobacteria</taxon>
        <taxon>Oceanospirillales</taxon>
        <taxon>Alcanivoracaceae</taxon>
        <taxon>Alcanivorax</taxon>
    </lineage>
</organism>
<keyword evidence="11" id="KW-0482">Metalloprotease</keyword>
<keyword evidence="8" id="KW-0479">Metal-binding</keyword>
<proteinExistence type="inferred from homology"/>
<feature type="domain" description="Aminopeptidase N-like N-terminal" evidence="16">
    <location>
        <begin position="94"/>
        <end position="191"/>
    </location>
</feature>
<evidence type="ECO:0000256" key="7">
    <source>
        <dbReference type="ARBA" id="ARBA00022670"/>
    </source>
</evidence>
<evidence type="ECO:0000256" key="11">
    <source>
        <dbReference type="ARBA" id="ARBA00023049"/>
    </source>
</evidence>
<dbReference type="PRINTS" id="PR00756">
    <property type="entry name" value="ALADIPTASE"/>
</dbReference>
<keyword evidence="18" id="KW-1185">Reference proteome</keyword>
<evidence type="ECO:0000259" key="14">
    <source>
        <dbReference type="Pfam" id="PF11940"/>
    </source>
</evidence>
<evidence type="ECO:0000256" key="12">
    <source>
        <dbReference type="NCBIfam" id="TIGR02414"/>
    </source>
</evidence>
<dbReference type="Gene3D" id="1.10.390.10">
    <property type="entry name" value="Neutral Protease Domain 2"/>
    <property type="match status" value="1"/>
</dbReference>
<dbReference type="InterPro" id="IPR042097">
    <property type="entry name" value="Aminopeptidase_N-like_N_sf"/>
</dbReference>
<dbReference type="InterPro" id="IPR001930">
    <property type="entry name" value="Peptidase_M1"/>
</dbReference>
<name>A0ABT0E3Y5_9GAMM</name>
<dbReference type="PANTHER" id="PTHR46322">
    <property type="entry name" value="PUROMYCIN-SENSITIVE AMINOPEPTIDASE"/>
    <property type="match status" value="1"/>
</dbReference>
<evidence type="ECO:0000256" key="10">
    <source>
        <dbReference type="ARBA" id="ARBA00022833"/>
    </source>
</evidence>
<dbReference type="EC" id="3.4.11.2" evidence="4 12"/>
<evidence type="ECO:0000313" key="18">
    <source>
        <dbReference type="Proteomes" id="UP001165524"/>
    </source>
</evidence>
<dbReference type="SUPFAM" id="SSF55486">
    <property type="entry name" value="Metalloproteases ('zincins'), catalytic domain"/>
    <property type="match status" value="1"/>
</dbReference>
<dbReference type="Pfam" id="PF17900">
    <property type="entry name" value="Peptidase_M1_N"/>
    <property type="match status" value="1"/>
</dbReference>
<dbReference type="Gene3D" id="3.30.2010.30">
    <property type="match status" value="1"/>
</dbReference>
<keyword evidence="6 17" id="KW-0031">Aminopeptidase</keyword>
<evidence type="ECO:0000256" key="8">
    <source>
        <dbReference type="ARBA" id="ARBA00022723"/>
    </source>
</evidence>
<reference evidence="17" key="1">
    <citation type="submission" date="2022-04" db="EMBL/GenBank/DDBJ databases">
        <title>Alcanivorax sp. CY1518 draft genome sequence.</title>
        <authorList>
            <person name="Zhao G."/>
            <person name="An M."/>
        </authorList>
    </citation>
    <scope>NUCLEOTIDE SEQUENCE</scope>
    <source>
        <strain evidence="17">CY1518</strain>
    </source>
</reference>
<evidence type="ECO:0000256" key="9">
    <source>
        <dbReference type="ARBA" id="ARBA00022801"/>
    </source>
</evidence>
<sequence length="879" mass="97739">MRDGQADLIRLADYQAPVFHVPRTSLDVALYDDYSRVTTTLELERRADADPAADYVFDGVELALCRLEVDGQPWPKAQYDYDGERLVIRGLPERCTLLTEVTIKPHLNTALEGLYMSRGMFCTQCEAEGFRRITFYPDRPDVLSRFVTTIRADKARFPLLLSNGNPVARGEEADGRHWVTWEDPHPKPSYLFALVAGDLACLEDQYQTGSGRTVSLQIYAEPRDLDKLDHAMRSLKAAMAWDERVYGLEYDLDIYMIVAVSHFNMGAMENKGLNIFNTACVLAHPATTTDAGFQRVESVVGHEYFHNWSGNRVTCRDWFQLSLKEGLTVFRDQCFSADMNSAAVKRVEDVDVLRAVQFPEDQGPMAHPVRPAAYQKIDNFYTVTIYEKGAELVRMQHELLGAERFRAGTDLYFRRFDGQAVTTDDFLDCMAEASGLDLQQFRRWYDQAGTPHLAVQGHIEQGDYVLTFRQWTPPTPGQPDKQPLMMPVRLALFGADGQRLPLPDGSTETVLVLTQEEQSFRFPLHGQKEAPVPSLLRGFSAPVELDYAFTTEQLHFLLAHDDDGYSRWDAAQRLYHAAVTRLLSVPGEAVRAAAEDEAAALAPALRQVLARADDDAAAAALLLTLPSEQALADRLPELDVDGVHRAREALRAAIGEQLSSLWWQAEQNNTLAGPYRPVAADIGRRSLRHCALAYLAAAGDARLAGHLTVLFQQADNMTDQLGALRLLVHYGLPGADEALDAFARQWHDEALVMDQWFTVQATVPGETTLSRVQALLAHEGFDWRVPNRVRAVLGALANANPTAFHAASGEGYRLYADALGRLDAVNPQVAARMANACARLPRLPEGRRALLGGALRGLLKVPRSANLTEVLERILASSS</sequence>
<dbReference type="InterPro" id="IPR027268">
    <property type="entry name" value="Peptidase_M4/M1_CTD_sf"/>
</dbReference>
<evidence type="ECO:0000256" key="4">
    <source>
        <dbReference type="ARBA" id="ARBA00012564"/>
    </source>
</evidence>
<evidence type="ECO:0000259" key="13">
    <source>
        <dbReference type="Pfam" id="PF01433"/>
    </source>
</evidence>
<dbReference type="PANTHER" id="PTHR46322:SF1">
    <property type="entry name" value="PUROMYCIN-SENSITIVE AMINOPEPTIDASE"/>
    <property type="match status" value="1"/>
</dbReference>
<dbReference type="InterPro" id="IPR024601">
    <property type="entry name" value="Peptidase_M1_pepN_C"/>
</dbReference>
<evidence type="ECO:0000259" key="16">
    <source>
        <dbReference type="Pfam" id="PF17900"/>
    </source>
</evidence>